<dbReference type="PANTHER" id="PTHR35849">
    <property type="entry name" value="BLR2341 PROTEIN"/>
    <property type="match status" value="1"/>
</dbReference>
<dbReference type="InterPro" id="IPR036513">
    <property type="entry name" value="STAS_dom_sf"/>
</dbReference>
<dbReference type="AlphaFoldDB" id="A0A6M8SPD8"/>
<feature type="domain" description="STAS" evidence="1">
    <location>
        <begin position="5"/>
        <end position="96"/>
    </location>
</feature>
<dbReference type="CDD" id="cd07043">
    <property type="entry name" value="STAS_anti-anti-sigma_factors"/>
    <property type="match status" value="1"/>
</dbReference>
<organism evidence="2 3">
    <name type="scientific">Deefgea piscis</name>
    <dbReference type="NCBI Taxonomy" id="2739061"/>
    <lineage>
        <taxon>Bacteria</taxon>
        <taxon>Pseudomonadati</taxon>
        <taxon>Pseudomonadota</taxon>
        <taxon>Betaproteobacteria</taxon>
        <taxon>Neisseriales</taxon>
        <taxon>Chitinibacteraceae</taxon>
        <taxon>Deefgea</taxon>
    </lineage>
</organism>
<accession>A0A6M8SPD8</accession>
<evidence type="ECO:0000259" key="1">
    <source>
        <dbReference type="PROSITE" id="PS50801"/>
    </source>
</evidence>
<dbReference type="PANTHER" id="PTHR35849:SF1">
    <property type="entry name" value="INTERMEMBRANE PHOSPHOLIPID TRANSPORT SYSTEM BINDING PROTEIN MLAB"/>
    <property type="match status" value="1"/>
</dbReference>
<gene>
    <name evidence="2" type="ORF">HQN60_04480</name>
</gene>
<protein>
    <submittedName>
        <fullName evidence="2">STAS domain-containing protein</fullName>
    </submittedName>
</protein>
<proteinExistence type="predicted"/>
<dbReference type="InterPro" id="IPR002645">
    <property type="entry name" value="STAS_dom"/>
</dbReference>
<dbReference type="Pfam" id="PF13466">
    <property type="entry name" value="STAS_2"/>
    <property type="match status" value="1"/>
</dbReference>
<sequence length="96" mass="10443">MKTEIRISAELSFASSPAALNLLDASLSQAELTLDFSDLKQVDSSAVALLLEWQRRASAAQCTLRLIHLPANLLQLIAVYGLSHFFYNAGESESSC</sequence>
<dbReference type="Proteomes" id="UP000504844">
    <property type="component" value="Chromosome"/>
</dbReference>
<dbReference type="SUPFAM" id="SSF52091">
    <property type="entry name" value="SpoIIaa-like"/>
    <property type="match status" value="1"/>
</dbReference>
<dbReference type="InterPro" id="IPR058548">
    <property type="entry name" value="MlaB-like_STAS"/>
</dbReference>
<name>A0A6M8SPD8_9NEIS</name>
<dbReference type="InterPro" id="IPR052746">
    <property type="entry name" value="MlaB_ABC_Transporter"/>
</dbReference>
<evidence type="ECO:0000313" key="3">
    <source>
        <dbReference type="Proteomes" id="UP000504844"/>
    </source>
</evidence>
<dbReference type="KEGG" id="dee:HQN60_04480"/>
<dbReference type="EMBL" id="CP054143">
    <property type="protein sequence ID" value="QKJ66028.1"/>
    <property type="molecule type" value="Genomic_DNA"/>
</dbReference>
<dbReference type="Gene3D" id="3.30.750.24">
    <property type="entry name" value="STAS domain"/>
    <property type="match status" value="1"/>
</dbReference>
<evidence type="ECO:0000313" key="2">
    <source>
        <dbReference type="EMBL" id="QKJ66028.1"/>
    </source>
</evidence>
<keyword evidence="3" id="KW-1185">Reference proteome</keyword>
<reference evidence="2 3" key="1">
    <citation type="submission" date="2020-05" db="EMBL/GenBank/DDBJ databases">
        <title>Complete genome sequence of Deefgea sp. D17.</title>
        <authorList>
            <person name="Bae J.-W."/>
            <person name="Han J.E."/>
        </authorList>
    </citation>
    <scope>NUCLEOTIDE SEQUENCE [LARGE SCALE GENOMIC DNA]</scope>
    <source>
        <strain evidence="2 3">D17</strain>
    </source>
</reference>
<dbReference type="PROSITE" id="PS50801">
    <property type="entry name" value="STAS"/>
    <property type="match status" value="1"/>
</dbReference>
<dbReference type="RefSeq" id="WP_173532532.1">
    <property type="nucleotide sequence ID" value="NZ_CP054143.1"/>
</dbReference>